<dbReference type="EMBL" id="KE145361">
    <property type="protein sequence ID" value="EPE31566.1"/>
    <property type="molecule type" value="Genomic_DNA"/>
</dbReference>
<name>S3DHP9_GLAL2</name>
<dbReference type="GO" id="GO:0051059">
    <property type="term" value="F:NF-kappaB binding"/>
    <property type="evidence" value="ECO:0007669"/>
    <property type="project" value="TreeGrafter"/>
</dbReference>
<dbReference type="RefSeq" id="XP_008081295.1">
    <property type="nucleotide sequence ID" value="XM_008083104.1"/>
</dbReference>
<dbReference type="PROSITE" id="PS50297">
    <property type="entry name" value="ANK_REP_REGION"/>
    <property type="match status" value="2"/>
</dbReference>
<dbReference type="Pfam" id="PF00023">
    <property type="entry name" value="Ank"/>
    <property type="match status" value="1"/>
</dbReference>
<dbReference type="PANTHER" id="PTHR46680">
    <property type="entry name" value="NF-KAPPA-B INHIBITOR ALPHA"/>
    <property type="match status" value="1"/>
</dbReference>
<evidence type="ECO:0000256" key="3">
    <source>
        <dbReference type="PROSITE-ProRule" id="PRU00023"/>
    </source>
</evidence>
<sequence length="218" mass="23924">MRKLREAAEKRKIQNRMAQRRYRENLKRKLEGCVETATSEGETDGGFRELVERSEVEARDLRFEEVMLGFDDPLDGFGDERFCFDLTNELNCSPLSSPSITSPPPSYDSPDNLPYLTKPNTTPQIPLLHLAVTSSNPNIISILLDHGISTTTIDSTGKTALHLAASLGKTEIVTLMIDKGVDMEVRDGEGRTALMIAVEGGWEECVRVLVEGGAGLGG</sequence>
<dbReference type="InterPro" id="IPR051070">
    <property type="entry name" value="NF-kappa-B_inhibitor"/>
</dbReference>
<gene>
    <name evidence="4" type="ORF">GLAREA_12322</name>
</gene>
<feature type="repeat" description="ANK" evidence="3">
    <location>
        <begin position="189"/>
        <end position="218"/>
    </location>
</feature>
<dbReference type="InterPro" id="IPR036770">
    <property type="entry name" value="Ankyrin_rpt-contain_sf"/>
</dbReference>
<feature type="repeat" description="ANK" evidence="3">
    <location>
        <begin position="156"/>
        <end position="188"/>
    </location>
</feature>
<proteinExistence type="predicted"/>
<feature type="repeat" description="ANK" evidence="3">
    <location>
        <begin position="128"/>
        <end position="155"/>
    </location>
</feature>
<dbReference type="AlphaFoldDB" id="S3DHP9"/>
<reference evidence="4 5" key="1">
    <citation type="journal article" date="2013" name="BMC Genomics">
        <title>Genomics-driven discovery of the pneumocandin biosynthetic gene cluster in the fungus Glarea lozoyensis.</title>
        <authorList>
            <person name="Chen L."/>
            <person name="Yue Q."/>
            <person name="Zhang X."/>
            <person name="Xiang M."/>
            <person name="Wang C."/>
            <person name="Li S."/>
            <person name="Che Y."/>
            <person name="Ortiz-Lopez F.J."/>
            <person name="Bills G.F."/>
            <person name="Liu X."/>
            <person name="An Z."/>
        </authorList>
    </citation>
    <scope>NUCLEOTIDE SEQUENCE [LARGE SCALE GENOMIC DNA]</scope>
    <source>
        <strain evidence="5">ATCC 20868 / MF5171</strain>
    </source>
</reference>
<dbReference type="OrthoDB" id="341259at2759"/>
<evidence type="ECO:0000313" key="4">
    <source>
        <dbReference type="EMBL" id="EPE31566.1"/>
    </source>
</evidence>
<dbReference type="CDD" id="cd14688">
    <property type="entry name" value="bZIP_YAP"/>
    <property type="match status" value="1"/>
</dbReference>
<evidence type="ECO:0000256" key="1">
    <source>
        <dbReference type="ARBA" id="ARBA00022737"/>
    </source>
</evidence>
<dbReference type="eggNOG" id="KOG4177">
    <property type="taxonomic scope" value="Eukaryota"/>
</dbReference>
<dbReference type="SMART" id="SM00248">
    <property type="entry name" value="ANK"/>
    <property type="match status" value="3"/>
</dbReference>
<dbReference type="PANTHER" id="PTHR46680:SF3">
    <property type="entry name" value="NF-KAPPA-B INHIBITOR CACTUS"/>
    <property type="match status" value="1"/>
</dbReference>
<dbReference type="Gene3D" id="1.25.40.20">
    <property type="entry name" value="Ankyrin repeat-containing domain"/>
    <property type="match status" value="1"/>
</dbReference>
<dbReference type="KEGG" id="glz:GLAREA_12322"/>
<dbReference type="Pfam" id="PF12796">
    <property type="entry name" value="Ank_2"/>
    <property type="match status" value="1"/>
</dbReference>
<dbReference type="InterPro" id="IPR002110">
    <property type="entry name" value="Ankyrin_rpt"/>
</dbReference>
<dbReference type="HOGENOM" id="CLU_1266990_0_0_1"/>
<dbReference type="SUPFAM" id="SSF48403">
    <property type="entry name" value="Ankyrin repeat"/>
    <property type="match status" value="1"/>
</dbReference>
<dbReference type="GO" id="GO:0071356">
    <property type="term" value="P:cellular response to tumor necrosis factor"/>
    <property type="evidence" value="ECO:0007669"/>
    <property type="project" value="TreeGrafter"/>
</dbReference>
<dbReference type="Proteomes" id="UP000016922">
    <property type="component" value="Unassembled WGS sequence"/>
</dbReference>
<keyword evidence="1" id="KW-0677">Repeat</keyword>
<organism evidence="4 5">
    <name type="scientific">Glarea lozoyensis (strain ATCC 20868 / MF5171)</name>
    <dbReference type="NCBI Taxonomy" id="1116229"/>
    <lineage>
        <taxon>Eukaryota</taxon>
        <taxon>Fungi</taxon>
        <taxon>Dikarya</taxon>
        <taxon>Ascomycota</taxon>
        <taxon>Pezizomycotina</taxon>
        <taxon>Leotiomycetes</taxon>
        <taxon>Helotiales</taxon>
        <taxon>Helotiaceae</taxon>
        <taxon>Glarea</taxon>
    </lineage>
</organism>
<dbReference type="PROSITE" id="PS50088">
    <property type="entry name" value="ANK_REPEAT"/>
    <property type="match status" value="3"/>
</dbReference>
<evidence type="ECO:0000256" key="2">
    <source>
        <dbReference type="ARBA" id="ARBA00023043"/>
    </source>
</evidence>
<keyword evidence="5" id="KW-1185">Reference proteome</keyword>
<dbReference type="GO" id="GO:0005829">
    <property type="term" value="C:cytosol"/>
    <property type="evidence" value="ECO:0007669"/>
    <property type="project" value="TreeGrafter"/>
</dbReference>
<dbReference type="GeneID" id="19471363"/>
<protein>
    <submittedName>
        <fullName evidence="4">Ankyrin repeat-containing protein</fullName>
    </submittedName>
</protein>
<keyword evidence="2 3" id="KW-0040">ANK repeat</keyword>
<dbReference type="PRINTS" id="PR01415">
    <property type="entry name" value="ANKYRIN"/>
</dbReference>
<evidence type="ECO:0000313" key="5">
    <source>
        <dbReference type="Proteomes" id="UP000016922"/>
    </source>
</evidence>
<accession>S3DHP9</accession>
<dbReference type="STRING" id="1116229.S3DHP9"/>